<reference evidence="2 3" key="1">
    <citation type="submission" date="2018-01" db="EMBL/GenBank/DDBJ databases">
        <title>Denitrification phenotypes of diverse strains of Pseudomonas stutzeri.</title>
        <authorList>
            <person name="Milligan D.A."/>
            <person name="Bergaust L."/>
            <person name="Bakken L.R."/>
            <person name="Frostegard A."/>
        </authorList>
    </citation>
    <scope>NUCLEOTIDE SEQUENCE [LARGE SCALE GENOMIC DNA]</scope>
    <source>
        <strain evidence="2 3">ST27MN3</strain>
    </source>
</reference>
<gene>
    <name evidence="2" type="ORF">CXK93_17170</name>
</gene>
<accession>A0ABX4VXB0</accession>
<keyword evidence="1" id="KW-0812">Transmembrane</keyword>
<feature type="transmembrane region" description="Helical" evidence="1">
    <location>
        <begin position="17"/>
        <end position="40"/>
    </location>
</feature>
<dbReference type="Proteomes" id="UP000236021">
    <property type="component" value="Unassembled WGS sequence"/>
</dbReference>
<dbReference type="InterPro" id="IPR021091">
    <property type="entry name" value="Mercury_ion_transport_MerF"/>
</dbReference>
<evidence type="ECO:0000313" key="2">
    <source>
        <dbReference type="EMBL" id="PNF83961.1"/>
    </source>
</evidence>
<keyword evidence="1" id="KW-0472">Membrane</keyword>
<evidence type="ECO:0000256" key="1">
    <source>
        <dbReference type="SAM" id="Phobius"/>
    </source>
</evidence>
<proteinExistence type="predicted"/>
<dbReference type="Gene3D" id="1.10.287.910">
    <property type="entry name" value="bacterial mercury transporter, merf"/>
    <property type="match status" value="1"/>
</dbReference>
<dbReference type="EMBL" id="POUI01000004">
    <property type="protein sequence ID" value="PNF83961.1"/>
    <property type="molecule type" value="Genomic_DNA"/>
</dbReference>
<sequence>MTHTKEPPENAGRFRSVVAAVCCFTPVLVVLFGAIGLSAWVGYLDYVLFPALGAFIALTLYALHKKRKAEACCTVDSNTGEK</sequence>
<protein>
    <submittedName>
        <fullName evidence="2">Transporter</fullName>
    </submittedName>
</protein>
<dbReference type="RefSeq" id="WP_003291507.1">
    <property type="nucleotide sequence ID" value="NZ_JAMOHT010000028.1"/>
</dbReference>
<keyword evidence="1" id="KW-1133">Transmembrane helix</keyword>
<keyword evidence="3" id="KW-1185">Reference proteome</keyword>
<organism evidence="2 3">
    <name type="scientific">Stutzerimonas decontaminans</name>
    <dbReference type="NCBI Taxonomy" id="3022791"/>
    <lineage>
        <taxon>Bacteria</taxon>
        <taxon>Pseudomonadati</taxon>
        <taxon>Pseudomonadota</taxon>
        <taxon>Gammaproteobacteria</taxon>
        <taxon>Pseudomonadales</taxon>
        <taxon>Pseudomonadaceae</taxon>
        <taxon>Stutzerimonas</taxon>
    </lineage>
</organism>
<evidence type="ECO:0000313" key="3">
    <source>
        <dbReference type="Proteomes" id="UP000236021"/>
    </source>
</evidence>
<name>A0ABX4VXB0_9GAMM</name>
<comment type="caution">
    <text evidence="2">The sequence shown here is derived from an EMBL/GenBank/DDBJ whole genome shotgun (WGS) entry which is preliminary data.</text>
</comment>
<feature type="transmembrane region" description="Helical" evidence="1">
    <location>
        <begin position="46"/>
        <end position="63"/>
    </location>
</feature>
<dbReference type="NCBIfam" id="NF033565">
    <property type="entry name" value="trans_MerF"/>
    <property type="match status" value="1"/>
</dbReference>
<dbReference type="Pfam" id="PF11431">
    <property type="entry name" value="Transport_MerF"/>
    <property type="match status" value="1"/>
</dbReference>